<dbReference type="Gene3D" id="2.40.420.20">
    <property type="match status" value="1"/>
</dbReference>
<feature type="chain" id="PRO_5035263750" evidence="2">
    <location>
        <begin position="29"/>
        <end position="366"/>
    </location>
</feature>
<feature type="signal peptide" evidence="2">
    <location>
        <begin position="1"/>
        <end position="28"/>
    </location>
</feature>
<dbReference type="PANTHER" id="PTHR30469">
    <property type="entry name" value="MULTIDRUG RESISTANCE PROTEIN MDTA"/>
    <property type="match status" value="1"/>
</dbReference>
<evidence type="ECO:0000313" key="7">
    <source>
        <dbReference type="Proteomes" id="UP000607559"/>
    </source>
</evidence>
<dbReference type="GO" id="GO:0015562">
    <property type="term" value="F:efflux transmembrane transporter activity"/>
    <property type="evidence" value="ECO:0007669"/>
    <property type="project" value="TreeGrafter"/>
</dbReference>
<accession>A0A8J2UDL5</accession>
<reference evidence="6" key="1">
    <citation type="journal article" date="2014" name="Int. J. Syst. Evol. Microbiol.">
        <title>Complete genome sequence of Corynebacterium casei LMG S-19264T (=DSM 44701T), isolated from a smear-ripened cheese.</title>
        <authorList>
            <consortium name="US DOE Joint Genome Institute (JGI-PGF)"/>
            <person name="Walter F."/>
            <person name="Albersmeier A."/>
            <person name="Kalinowski J."/>
            <person name="Ruckert C."/>
        </authorList>
    </citation>
    <scope>NUCLEOTIDE SEQUENCE</scope>
    <source>
        <strain evidence="6">CGMCC 1.15448</strain>
    </source>
</reference>
<evidence type="ECO:0000259" key="3">
    <source>
        <dbReference type="Pfam" id="PF25954"/>
    </source>
</evidence>
<protein>
    <submittedName>
        <fullName evidence="6">Secretion protein HlyD</fullName>
    </submittedName>
</protein>
<evidence type="ECO:0000259" key="4">
    <source>
        <dbReference type="Pfam" id="PF25973"/>
    </source>
</evidence>
<dbReference type="Proteomes" id="UP000607559">
    <property type="component" value="Unassembled WGS sequence"/>
</dbReference>
<dbReference type="Pfam" id="PF25954">
    <property type="entry name" value="Beta-barrel_RND_2"/>
    <property type="match status" value="1"/>
</dbReference>
<feature type="domain" description="YknX-like C-terminal permuted SH3-like" evidence="5">
    <location>
        <begin position="300"/>
        <end position="364"/>
    </location>
</feature>
<dbReference type="AlphaFoldDB" id="A0A8J2UDL5"/>
<dbReference type="Gene3D" id="1.10.287.470">
    <property type="entry name" value="Helix hairpin bin"/>
    <property type="match status" value="1"/>
</dbReference>
<dbReference type="Gene3D" id="2.40.50.100">
    <property type="match status" value="1"/>
</dbReference>
<comment type="caution">
    <text evidence="6">The sequence shown here is derived from an EMBL/GenBank/DDBJ whole genome shotgun (WGS) entry which is preliminary data.</text>
</comment>
<sequence length="366" mass="39557">MKKYRFLPAILIAPLAALFASCGGEAPAATGSKPDSAVVVQTIALSKGRLTSSMTLPGQLLPFQSVDLYAKVNSFVKEMYVDVGSEVHKGELLATLDAPELRAAMDESASLLHTQEANFRASRATYDRLYATSKIPGTVSPNELELANAKMNSDSANLAAARSRYQESTDLQSYLQIRAPFDGVISSRNIYPGAYAGPAGKGSFIPLMTLQQQRRLRLVIAVPEAATAYFREKDTVHFTVQTLPGRTFTANITRMAGSLDMQLRTEQLQMDVSNDHAVLLPGMFAQVSLDLTNSDEQFIVPLTAVTANSKQIFVIRVTGGKTEWVTVQKGRESGGKVEVFGDLKAGDQLVANATDELKSGTTVRTN</sequence>
<evidence type="ECO:0000313" key="6">
    <source>
        <dbReference type="EMBL" id="GGB01272.1"/>
    </source>
</evidence>
<dbReference type="GO" id="GO:1990281">
    <property type="term" value="C:efflux pump complex"/>
    <property type="evidence" value="ECO:0007669"/>
    <property type="project" value="TreeGrafter"/>
</dbReference>
<feature type="domain" description="CusB-like beta-barrel" evidence="3">
    <location>
        <begin position="218"/>
        <end position="290"/>
    </location>
</feature>
<dbReference type="InterPro" id="IPR006143">
    <property type="entry name" value="RND_pump_MFP"/>
</dbReference>
<dbReference type="NCBIfam" id="TIGR01730">
    <property type="entry name" value="RND_mfp"/>
    <property type="match status" value="1"/>
</dbReference>
<dbReference type="Gene3D" id="2.40.30.170">
    <property type="match status" value="1"/>
</dbReference>
<dbReference type="EMBL" id="BMJC01000002">
    <property type="protein sequence ID" value="GGB01272.1"/>
    <property type="molecule type" value="Genomic_DNA"/>
</dbReference>
<dbReference type="PANTHER" id="PTHR30469:SF37">
    <property type="entry name" value="RAGD PROTEIN"/>
    <property type="match status" value="1"/>
</dbReference>
<evidence type="ECO:0000256" key="1">
    <source>
        <dbReference type="ARBA" id="ARBA00009477"/>
    </source>
</evidence>
<keyword evidence="2" id="KW-0732">Signal</keyword>
<keyword evidence="7" id="KW-1185">Reference proteome</keyword>
<reference evidence="6" key="2">
    <citation type="submission" date="2020-09" db="EMBL/GenBank/DDBJ databases">
        <authorList>
            <person name="Sun Q."/>
            <person name="Zhou Y."/>
        </authorList>
    </citation>
    <scope>NUCLEOTIDE SEQUENCE</scope>
    <source>
        <strain evidence="6">CGMCC 1.15448</strain>
    </source>
</reference>
<gene>
    <name evidence="6" type="ORF">GCM10011511_25740</name>
</gene>
<dbReference type="Pfam" id="PF25989">
    <property type="entry name" value="YknX_C"/>
    <property type="match status" value="1"/>
</dbReference>
<proteinExistence type="inferred from homology"/>
<dbReference type="RefSeq" id="WP_188932139.1">
    <property type="nucleotide sequence ID" value="NZ_BMJC01000002.1"/>
</dbReference>
<dbReference type="InterPro" id="IPR058792">
    <property type="entry name" value="Beta-barrel_RND_2"/>
</dbReference>
<organism evidence="6 7">
    <name type="scientific">Puia dinghuensis</name>
    <dbReference type="NCBI Taxonomy" id="1792502"/>
    <lineage>
        <taxon>Bacteria</taxon>
        <taxon>Pseudomonadati</taxon>
        <taxon>Bacteroidota</taxon>
        <taxon>Chitinophagia</taxon>
        <taxon>Chitinophagales</taxon>
        <taxon>Chitinophagaceae</taxon>
        <taxon>Puia</taxon>
    </lineage>
</organism>
<name>A0A8J2UDL5_9BACT</name>
<evidence type="ECO:0000259" key="5">
    <source>
        <dbReference type="Pfam" id="PF25989"/>
    </source>
</evidence>
<dbReference type="InterPro" id="IPR058637">
    <property type="entry name" value="YknX-like_C"/>
</dbReference>
<dbReference type="SUPFAM" id="SSF111369">
    <property type="entry name" value="HlyD-like secretion proteins"/>
    <property type="match status" value="1"/>
</dbReference>
<dbReference type="InterPro" id="IPR058647">
    <property type="entry name" value="BSH_CzcB-like"/>
</dbReference>
<feature type="domain" description="CzcB-like barrel-sandwich hybrid" evidence="4">
    <location>
        <begin position="66"/>
        <end position="194"/>
    </location>
</feature>
<dbReference type="Pfam" id="PF25973">
    <property type="entry name" value="BSH_CzcB"/>
    <property type="match status" value="1"/>
</dbReference>
<comment type="similarity">
    <text evidence="1">Belongs to the membrane fusion protein (MFP) (TC 8.A.1) family.</text>
</comment>
<dbReference type="PROSITE" id="PS51257">
    <property type="entry name" value="PROKAR_LIPOPROTEIN"/>
    <property type="match status" value="1"/>
</dbReference>
<evidence type="ECO:0000256" key="2">
    <source>
        <dbReference type="SAM" id="SignalP"/>
    </source>
</evidence>